<protein>
    <recommendedName>
        <fullName evidence="4">HTH gntR-type domain-containing protein</fullName>
    </recommendedName>
</protein>
<dbReference type="GO" id="GO:0003700">
    <property type="term" value="F:DNA-binding transcription factor activity"/>
    <property type="evidence" value="ECO:0007669"/>
    <property type="project" value="InterPro"/>
</dbReference>
<keyword evidence="3" id="KW-0804">Transcription</keyword>
<dbReference type="SMART" id="SM00866">
    <property type="entry name" value="UTRA"/>
    <property type="match status" value="1"/>
</dbReference>
<dbReference type="InterPro" id="IPR000524">
    <property type="entry name" value="Tscrpt_reg_HTH_GntR"/>
</dbReference>
<dbReference type="PANTHER" id="PTHR44846:SF1">
    <property type="entry name" value="MANNOSYL-D-GLYCERATE TRANSPORT_METABOLISM SYSTEM REPRESSOR MNGR-RELATED"/>
    <property type="match status" value="1"/>
</dbReference>
<name>B8KTZ9_9GAMM</name>
<feature type="domain" description="HTH gntR-type" evidence="4">
    <location>
        <begin position="5"/>
        <end position="73"/>
    </location>
</feature>
<dbReference type="Pfam" id="PF07702">
    <property type="entry name" value="UTRA"/>
    <property type="match status" value="1"/>
</dbReference>
<keyword evidence="2" id="KW-0238">DNA-binding</keyword>
<dbReference type="PRINTS" id="PR00035">
    <property type="entry name" value="HTHGNTR"/>
</dbReference>
<dbReference type="SUPFAM" id="SSF64288">
    <property type="entry name" value="Chorismate lyase-like"/>
    <property type="match status" value="1"/>
</dbReference>
<dbReference type="Gene3D" id="1.10.10.10">
    <property type="entry name" value="Winged helix-like DNA-binding domain superfamily/Winged helix DNA-binding domain"/>
    <property type="match status" value="1"/>
</dbReference>
<dbReference type="Proteomes" id="UP000004699">
    <property type="component" value="Unassembled WGS sequence"/>
</dbReference>
<dbReference type="CDD" id="cd07377">
    <property type="entry name" value="WHTH_GntR"/>
    <property type="match status" value="1"/>
</dbReference>
<evidence type="ECO:0000256" key="1">
    <source>
        <dbReference type="ARBA" id="ARBA00023015"/>
    </source>
</evidence>
<evidence type="ECO:0000256" key="3">
    <source>
        <dbReference type="ARBA" id="ARBA00023163"/>
    </source>
</evidence>
<evidence type="ECO:0000313" key="6">
    <source>
        <dbReference type="Proteomes" id="UP000004699"/>
    </source>
</evidence>
<dbReference type="PROSITE" id="PS50949">
    <property type="entry name" value="HTH_GNTR"/>
    <property type="match status" value="1"/>
</dbReference>
<dbReference type="InterPro" id="IPR050679">
    <property type="entry name" value="Bact_HTH_transcr_reg"/>
</dbReference>
<proteinExistence type="predicted"/>
<dbReference type="GO" id="GO:0045892">
    <property type="term" value="P:negative regulation of DNA-templated transcription"/>
    <property type="evidence" value="ECO:0007669"/>
    <property type="project" value="TreeGrafter"/>
</dbReference>
<dbReference type="InterPro" id="IPR011663">
    <property type="entry name" value="UTRA"/>
</dbReference>
<dbReference type="Pfam" id="PF00392">
    <property type="entry name" value="GntR"/>
    <property type="match status" value="1"/>
</dbReference>
<dbReference type="eggNOG" id="COG2188">
    <property type="taxonomic scope" value="Bacteria"/>
</dbReference>
<organism evidence="5 6">
    <name type="scientific">Luminiphilus syltensis NOR5-1B</name>
    <dbReference type="NCBI Taxonomy" id="565045"/>
    <lineage>
        <taxon>Bacteria</taxon>
        <taxon>Pseudomonadati</taxon>
        <taxon>Pseudomonadota</taxon>
        <taxon>Gammaproteobacteria</taxon>
        <taxon>Cellvibrionales</taxon>
        <taxon>Halieaceae</taxon>
        <taxon>Luminiphilus</taxon>
    </lineage>
</organism>
<dbReference type="AlphaFoldDB" id="B8KTZ9"/>
<dbReference type="SMART" id="SM00345">
    <property type="entry name" value="HTH_GNTR"/>
    <property type="match status" value="1"/>
</dbReference>
<dbReference type="InterPro" id="IPR028978">
    <property type="entry name" value="Chorismate_lyase_/UTRA_dom_sf"/>
</dbReference>
<evidence type="ECO:0000256" key="2">
    <source>
        <dbReference type="ARBA" id="ARBA00023125"/>
    </source>
</evidence>
<evidence type="ECO:0000313" key="5">
    <source>
        <dbReference type="EMBL" id="EED36104.1"/>
    </source>
</evidence>
<reference evidence="6" key="1">
    <citation type="journal article" date="2013" name="BMC Microbiol.">
        <title>Taxonomy and evolution of bacteriochlorophyll a-containing members of the OM60/NOR5 clade of marine gammaproteobacteria: description of Luminiphilus syltensis gen. nov., sp. nov., reclassification of Haliea rubra as Pseudohaliea rubra gen. nov., comb. nov., and emendation of Chromatocurvus halotolerans.</title>
        <authorList>
            <person name="Spring S."/>
            <person name="Riedel T."/>
            <person name="Sproer C."/>
            <person name="Yan S."/>
            <person name="Harder J."/>
            <person name="Fuchs B.M."/>
        </authorList>
    </citation>
    <scope>NUCLEOTIDE SEQUENCE [LARGE SCALE GENOMIC DNA]</scope>
    <source>
        <strain evidence="6">NOR51-B</strain>
    </source>
</reference>
<dbReference type="PANTHER" id="PTHR44846">
    <property type="entry name" value="MANNOSYL-D-GLYCERATE TRANSPORT/METABOLISM SYSTEM REPRESSOR MNGR-RELATED"/>
    <property type="match status" value="1"/>
</dbReference>
<evidence type="ECO:0000259" key="4">
    <source>
        <dbReference type="PROSITE" id="PS50949"/>
    </source>
</evidence>
<keyword evidence="1" id="KW-0805">Transcription regulation</keyword>
<dbReference type="InterPro" id="IPR036390">
    <property type="entry name" value="WH_DNA-bd_sf"/>
</dbReference>
<dbReference type="InterPro" id="IPR036388">
    <property type="entry name" value="WH-like_DNA-bd_sf"/>
</dbReference>
<keyword evidence="6" id="KW-1185">Reference proteome</keyword>
<dbReference type="HOGENOM" id="CLU_063236_3_2_6"/>
<dbReference type="SUPFAM" id="SSF46785">
    <property type="entry name" value="Winged helix' DNA-binding domain"/>
    <property type="match status" value="1"/>
</dbReference>
<gene>
    <name evidence="5" type="ORF">NOR51B_2052</name>
</gene>
<dbReference type="GO" id="GO:0003677">
    <property type="term" value="F:DNA binding"/>
    <property type="evidence" value="ECO:0007669"/>
    <property type="project" value="UniProtKB-KW"/>
</dbReference>
<dbReference type="EMBL" id="DS999411">
    <property type="protein sequence ID" value="EED36104.1"/>
    <property type="molecule type" value="Genomic_DNA"/>
</dbReference>
<accession>B8KTZ9</accession>
<dbReference type="Gene3D" id="3.40.1410.10">
    <property type="entry name" value="Chorismate lyase-like"/>
    <property type="match status" value="1"/>
</dbReference>
<sequence length="243" mass="27252">MQTAESNQEQLYRLFRSQIADGTWAVGGMLPTEKQLCTTLGTSRYALREAMARLETDGLIKRRRGSGSTVLRRLPLAMSRSGVASREDLLNYASSTSMQWSPGQLISTDGKLARLLGCDEGRQWHHMNGLRLDEENDPLALVNVYVDTERASLPEPGALGRKPIYQWLEAERGLKSEAVSQDIRASRLTAKQAEILHDVADMPVIEVIRRYFDAEGGIFLISQSVYRSRDFVLNHLFHLGSES</sequence>
<dbReference type="STRING" id="565045.NOR51B_2052"/>